<evidence type="ECO:0000256" key="15">
    <source>
        <dbReference type="ARBA" id="ARBA00023134"/>
    </source>
</evidence>
<comment type="caution">
    <text evidence="20">The sequence shown here is derived from an EMBL/GenBank/DDBJ whole genome shotgun (WGS) entry which is preliminary data.</text>
</comment>
<feature type="binding site" evidence="19">
    <location>
        <begin position="16"/>
        <end position="23"/>
    </location>
    <ligand>
        <name>GTP</name>
        <dbReference type="ChEBI" id="CHEBI:37565"/>
    </ligand>
</feature>
<accession>A0A150TTB2</accession>
<dbReference type="UniPathway" id="UPA00148">
    <property type="reaction ID" value="UER00236"/>
</dbReference>
<feature type="active site" description="GMP-histidine intermediate" evidence="18">
    <location>
        <position position="57"/>
    </location>
</feature>
<dbReference type="PANTHER" id="PTHR34848:SF1">
    <property type="entry name" value="BIFUNCTIONAL ADENOSYLCOBALAMIN BIOSYNTHESIS PROTEIN COBU"/>
    <property type="match status" value="1"/>
</dbReference>
<evidence type="ECO:0000256" key="9">
    <source>
        <dbReference type="ARBA" id="ARBA00012523"/>
    </source>
</evidence>
<keyword evidence="14" id="KW-0067">ATP-binding</keyword>
<dbReference type="EMBL" id="JEME01001149">
    <property type="protein sequence ID" value="KYG07910.1"/>
    <property type="molecule type" value="Genomic_DNA"/>
</dbReference>
<dbReference type="AlphaFoldDB" id="A0A150TTB2"/>
<comment type="catalytic activity">
    <reaction evidence="1">
        <text>adenosylcob(III)inamide + ATP = adenosylcob(III)inamide phosphate + ADP + H(+)</text>
        <dbReference type="Rhea" id="RHEA:15769"/>
        <dbReference type="ChEBI" id="CHEBI:2480"/>
        <dbReference type="ChEBI" id="CHEBI:15378"/>
        <dbReference type="ChEBI" id="CHEBI:30616"/>
        <dbReference type="ChEBI" id="CHEBI:58502"/>
        <dbReference type="ChEBI" id="CHEBI:456216"/>
        <dbReference type="EC" id="2.7.1.156"/>
    </reaction>
</comment>
<evidence type="ECO:0000256" key="2">
    <source>
        <dbReference type="ARBA" id="ARBA00000711"/>
    </source>
</evidence>
<name>A0A150TTB2_SORCE</name>
<dbReference type="Gene3D" id="3.40.50.300">
    <property type="entry name" value="P-loop containing nucleotide triphosphate hydrolases"/>
    <property type="match status" value="1"/>
</dbReference>
<dbReference type="InterPro" id="IPR003203">
    <property type="entry name" value="CobU/CobP"/>
</dbReference>
<evidence type="ECO:0000256" key="3">
    <source>
        <dbReference type="ARBA" id="ARBA00001522"/>
    </source>
</evidence>
<dbReference type="PIRSF" id="PIRSF006135">
    <property type="entry name" value="CobU"/>
    <property type="match status" value="1"/>
</dbReference>
<evidence type="ECO:0000256" key="16">
    <source>
        <dbReference type="ARBA" id="ARBA00029570"/>
    </source>
</evidence>
<evidence type="ECO:0000256" key="5">
    <source>
        <dbReference type="ARBA" id="ARBA00004692"/>
    </source>
</evidence>
<dbReference type="CDD" id="cd00544">
    <property type="entry name" value="CobU"/>
    <property type="match status" value="1"/>
</dbReference>
<dbReference type="Pfam" id="PF02283">
    <property type="entry name" value="CobU"/>
    <property type="match status" value="1"/>
</dbReference>
<organism evidence="20 21">
    <name type="scientific">Sorangium cellulosum</name>
    <name type="common">Polyangium cellulosum</name>
    <dbReference type="NCBI Taxonomy" id="56"/>
    <lineage>
        <taxon>Bacteria</taxon>
        <taxon>Pseudomonadati</taxon>
        <taxon>Myxococcota</taxon>
        <taxon>Polyangia</taxon>
        <taxon>Polyangiales</taxon>
        <taxon>Polyangiaceae</taxon>
        <taxon>Sorangium</taxon>
    </lineage>
</organism>
<dbReference type="GO" id="GO:0009236">
    <property type="term" value="P:cobalamin biosynthetic process"/>
    <property type="evidence" value="ECO:0007669"/>
    <property type="project" value="UniProtKB-UniPathway"/>
</dbReference>
<comment type="pathway">
    <text evidence="6">Cofactor biosynthesis; adenosylcobalamin biosynthesis; adenosylcobalamin from cob(II)yrinate a,c-diamide: step 5/7.</text>
</comment>
<evidence type="ECO:0000256" key="7">
    <source>
        <dbReference type="ARBA" id="ARBA00007490"/>
    </source>
</evidence>
<keyword evidence="10" id="KW-0169">Cobalamin biosynthesis</keyword>
<keyword evidence="15 19" id="KW-0342">GTP-binding</keyword>
<dbReference type="SUPFAM" id="SSF52540">
    <property type="entry name" value="P-loop containing nucleoside triphosphate hydrolases"/>
    <property type="match status" value="1"/>
</dbReference>
<evidence type="ECO:0000256" key="6">
    <source>
        <dbReference type="ARBA" id="ARBA00005159"/>
    </source>
</evidence>
<keyword evidence="12 19" id="KW-0547">Nucleotide-binding</keyword>
<evidence type="ECO:0000256" key="13">
    <source>
        <dbReference type="ARBA" id="ARBA00022777"/>
    </source>
</evidence>
<dbReference type="InterPro" id="IPR027417">
    <property type="entry name" value="P-loop_NTPase"/>
</dbReference>
<comment type="similarity">
    <text evidence="7">Belongs to the CobU/CobP family.</text>
</comment>
<evidence type="ECO:0000256" key="14">
    <source>
        <dbReference type="ARBA" id="ARBA00022840"/>
    </source>
</evidence>
<dbReference type="Proteomes" id="UP000075502">
    <property type="component" value="Unassembled WGS sequence"/>
</dbReference>
<evidence type="ECO:0000256" key="4">
    <source>
        <dbReference type="ARBA" id="ARBA00003889"/>
    </source>
</evidence>
<comment type="catalytic activity">
    <reaction evidence="2">
        <text>adenosylcob(III)inamide phosphate + GTP + H(+) = adenosylcob(III)inamide-GDP + diphosphate</text>
        <dbReference type="Rhea" id="RHEA:22712"/>
        <dbReference type="ChEBI" id="CHEBI:15378"/>
        <dbReference type="ChEBI" id="CHEBI:33019"/>
        <dbReference type="ChEBI" id="CHEBI:37565"/>
        <dbReference type="ChEBI" id="CHEBI:58502"/>
        <dbReference type="ChEBI" id="CHEBI:60487"/>
        <dbReference type="EC" id="2.7.7.62"/>
    </reaction>
</comment>
<evidence type="ECO:0000313" key="20">
    <source>
        <dbReference type="EMBL" id="KYG07910.1"/>
    </source>
</evidence>
<protein>
    <recommendedName>
        <fullName evidence="16">Adenosylcobinamide kinase</fullName>
        <ecNumber evidence="8">2.7.1.156</ecNumber>
        <ecNumber evidence="9">2.7.7.62</ecNumber>
    </recommendedName>
    <alternativeName>
        <fullName evidence="17">Adenosylcobinamide-phosphate guanylyltransferase</fullName>
    </alternativeName>
</protein>
<dbReference type="GO" id="GO:0005525">
    <property type="term" value="F:GTP binding"/>
    <property type="evidence" value="ECO:0007669"/>
    <property type="project" value="UniProtKB-KW"/>
</dbReference>
<dbReference type="GO" id="GO:0005524">
    <property type="term" value="F:ATP binding"/>
    <property type="evidence" value="ECO:0007669"/>
    <property type="project" value="UniProtKB-KW"/>
</dbReference>
<dbReference type="NCBIfam" id="NF004469">
    <property type="entry name" value="PRK05800.1"/>
    <property type="match status" value="1"/>
</dbReference>
<evidence type="ECO:0000256" key="1">
    <source>
        <dbReference type="ARBA" id="ARBA00000312"/>
    </source>
</evidence>
<comment type="catalytic activity">
    <reaction evidence="3">
        <text>adenosylcob(III)inamide + GTP = adenosylcob(III)inamide phosphate + GDP + H(+)</text>
        <dbReference type="Rhea" id="RHEA:15765"/>
        <dbReference type="ChEBI" id="CHEBI:2480"/>
        <dbReference type="ChEBI" id="CHEBI:15378"/>
        <dbReference type="ChEBI" id="CHEBI:37565"/>
        <dbReference type="ChEBI" id="CHEBI:58189"/>
        <dbReference type="ChEBI" id="CHEBI:58502"/>
        <dbReference type="EC" id="2.7.1.156"/>
    </reaction>
</comment>
<sequence>MTRHGAAPRRVALVGGGVRSGKSAFALALGRSLGERRAFIATAEPFDDEMRARIDAHARERGDAFVTVEEPVALPERIASLTGVDVIVVDCLTLWLSNLLLRDETEGRAPERIEARIEALAAAVESAAPHVVLVSNEVGMGVVPESRLGRVFRDLAGRAHQRLGRSASELYVAVMGAILRLRPGPVALVGGEDGR</sequence>
<dbReference type="GO" id="GO:0043752">
    <property type="term" value="F:adenosylcobinamide kinase activity"/>
    <property type="evidence" value="ECO:0007669"/>
    <property type="project" value="UniProtKB-EC"/>
</dbReference>
<evidence type="ECO:0000256" key="19">
    <source>
        <dbReference type="PIRSR" id="PIRSR006135-2"/>
    </source>
</evidence>
<dbReference type="PANTHER" id="PTHR34848">
    <property type="match status" value="1"/>
</dbReference>
<dbReference type="GO" id="GO:0008820">
    <property type="term" value="F:cobinamide phosphate guanylyltransferase activity"/>
    <property type="evidence" value="ECO:0007669"/>
    <property type="project" value="UniProtKB-EC"/>
</dbReference>
<feature type="binding site" evidence="19">
    <location>
        <begin position="41"/>
        <end position="43"/>
    </location>
    <ligand>
        <name>GTP</name>
        <dbReference type="ChEBI" id="CHEBI:37565"/>
    </ligand>
</feature>
<reference evidence="20 21" key="1">
    <citation type="submission" date="2014-02" db="EMBL/GenBank/DDBJ databases">
        <title>The small core and large imbalanced accessory genome model reveals a collaborative survival strategy of Sorangium cellulosum strains in nature.</title>
        <authorList>
            <person name="Han K."/>
            <person name="Peng R."/>
            <person name="Blom J."/>
            <person name="Li Y.-Z."/>
        </authorList>
    </citation>
    <scope>NUCLEOTIDE SEQUENCE [LARGE SCALE GENOMIC DNA]</scope>
    <source>
        <strain evidence="20 21">So0007-03</strain>
    </source>
</reference>
<dbReference type="EC" id="2.7.1.156" evidence="8"/>
<keyword evidence="13" id="KW-0418">Kinase</keyword>
<evidence type="ECO:0000256" key="8">
    <source>
        <dbReference type="ARBA" id="ARBA00012016"/>
    </source>
</evidence>
<feature type="binding site" evidence="19">
    <location>
        <position position="69"/>
    </location>
    <ligand>
        <name>GTP</name>
        <dbReference type="ChEBI" id="CHEBI:37565"/>
    </ligand>
</feature>
<feature type="binding site" evidence="19">
    <location>
        <position position="90"/>
    </location>
    <ligand>
        <name>GTP</name>
        <dbReference type="ChEBI" id="CHEBI:37565"/>
    </ligand>
</feature>
<evidence type="ECO:0000256" key="17">
    <source>
        <dbReference type="ARBA" id="ARBA00030571"/>
    </source>
</evidence>
<comment type="pathway">
    <text evidence="5">Cofactor biosynthesis; adenosylcobalamin biosynthesis; adenosylcobalamin from cob(II)yrinate a,c-diamide: step 6/7.</text>
</comment>
<proteinExistence type="inferred from homology"/>
<evidence type="ECO:0000256" key="11">
    <source>
        <dbReference type="ARBA" id="ARBA00022679"/>
    </source>
</evidence>
<evidence type="ECO:0000256" key="18">
    <source>
        <dbReference type="PIRSR" id="PIRSR006135-1"/>
    </source>
</evidence>
<comment type="function">
    <text evidence="4">Catalyzes ATP-dependent phosphorylation of adenosylcobinamide and addition of GMP to adenosylcobinamide phosphate.</text>
</comment>
<evidence type="ECO:0000256" key="12">
    <source>
        <dbReference type="ARBA" id="ARBA00022741"/>
    </source>
</evidence>
<evidence type="ECO:0000256" key="10">
    <source>
        <dbReference type="ARBA" id="ARBA00022573"/>
    </source>
</evidence>
<evidence type="ECO:0000313" key="21">
    <source>
        <dbReference type="Proteomes" id="UP000075502"/>
    </source>
</evidence>
<gene>
    <name evidence="20" type="ORF">BE21_26625</name>
</gene>
<keyword evidence="11 20" id="KW-0808">Transferase</keyword>
<dbReference type="EC" id="2.7.7.62" evidence="9"/>
<keyword evidence="20" id="KW-0548">Nucleotidyltransferase</keyword>